<dbReference type="EMBL" id="CP089984">
    <property type="protein sequence ID" value="WXB10854.1"/>
    <property type="molecule type" value="Genomic_DNA"/>
</dbReference>
<gene>
    <name evidence="3" type="ORF">LZC94_23565</name>
</gene>
<protein>
    <recommendedName>
        <fullName evidence="5">DUF11 domain-containing protein</fullName>
    </recommendedName>
</protein>
<proteinExistence type="predicted"/>
<dbReference type="Proteomes" id="UP001370348">
    <property type="component" value="Chromosome"/>
</dbReference>
<keyword evidence="4" id="KW-1185">Reference proteome</keyword>
<sequence length="350" mass="37045">MMTIRYGKASAMAAFAVLLGVPSACSLQSATNGTGGGEGELDTLAGHERELDALMSRESELGAPGRVDLELYSTIASAAPGEGTTQDFVITNRGAPTRAESRFVYVTPTFVNFDRRASLPAGCSYAYENPDPLIPEIVDCKIPAGLGPDDRVTLTFHLVTTHATLVGMTYGGAIVSPDERIDTEQNFTTNWVAPYVQFLESEERSSAAATGYSANVYLSWDVPSVAPGDVKRQKLVVGNQGPDATRAPIRLVYVSAFFSNFVESKVPRGCKLLLADPDPLMPQILECVLSKPLRAGDERTVDVFITTVAGGPIGYISASSVAAEAKAGEAGSHDPSVIDNVQPVGINELP</sequence>
<organism evidence="3 4">
    <name type="scientific">Pendulispora albinea</name>
    <dbReference type="NCBI Taxonomy" id="2741071"/>
    <lineage>
        <taxon>Bacteria</taxon>
        <taxon>Pseudomonadati</taxon>
        <taxon>Myxococcota</taxon>
        <taxon>Myxococcia</taxon>
        <taxon>Myxococcales</taxon>
        <taxon>Sorangiineae</taxon>
        <taxon>Pendulisporaceae</taxon>
        <taxon>Pendulispora</taxon>
    </lineage>
</organism>
<keyword evidence="2" id="KW-0732">Signal</keyword>
<feature type="signal peptide" evidence="2">
    <location>
        <begin position="1"/>
        <end position="26"/>
    </location>
</feature>
<evidence type="ECO:0000256" key="1">
    <source>
        <dbReference type="SAM" id="MobiDB-lite"/>
    </source>
</evidence>
<evidence type="ECO:0000313" key="3">
    <source>
        <dbReference type="EMBL" id="WXB10854.1"/>
    </source>
</evidence>
<reference evidence="3 4" key="1">
    <citation type="submission" date="2021-12" db="EMBL/GenBank/DDBJ databases">
        <title>Discovery of the Pendulisporaceae a myxobacterial family with distinct sporulation behavior and unique specialized metabolism.</title>
        <authorList>
            <person name="Garcia R."/>
            <person name="Popoff A."/>
            <person name="Bader C.D."/>
            <person name="Loehr J."/>
            <person name="Walesch S."/>
            <person name="Walt C."/>
            <person name="Boldt J."/>
            <person name="Bunk B."/>
            <person name="Haeckl F.J.F.P.J."/>
            <person name="Gunesch A.P."/>
            <person name="Birkelbach J."/>
            <person name="Nuebel U."/>
            <person name="Pietschmann T."/>
            <person name="Bach T."/>
            <person name="Mueller R."/>
        </authorList>
    </citation>
    <scope>NUCLEOTIDE SEQUENCE [LARGE SCALE GENOMIC DNA]</scope>
    <source>
        <strain evidence="3 4">MSr11954</strain>
    </source>
</reference>
<accession>A0ABZ2LIS4</accession>
<evidence type="ECO:0000256" key="2">
    <source>
        <dbReference type="SAM" id="SignalP"/>
    </source>
</evidence>
<dbReference type="RefSeq" id="WP_394820474.1">
    <property type="nucleotide sequence ID" value="NZ_CP089984.1"/>
</dbReference>
<name>A0ABZ2LIS4_9BACT</name>
<evidence type="ECO:0008006" key="5">
    <source>
        <dbReference type="Google" id="ProtNLM"/>
    </source>
</evidence>
<feature type="region of interest" description="Disordered" evidence="1">
    <location>
        <begin position="329"/>
        <end position="350"/>
    </location>
</feature>
<evidence type="ECO:0000313" key="4">
    <source>
        <dbReference type="Proteomes" id="UP001370348"/>
    </source>
</evidence>
<feature type="chain" id="PRO_5047314666" description="DUF11 domain-containing protein" evidence="2">
    <location>
        <begin position="27"/>
        <end position="350"/>
    </location>
</feature>